<protein>
    <submittedName>
        <fullName evidence="1">Uncharacterized protein</fullName>
    </submittedName>
</protein>
<dbReference type="Proteomes" id="UP001377830">
    <property type="component" value="Chromosome"/>
</dbReference>
<evidence type="ECO:0000313" key="1">
    <source>
        <dbReference type="EMBL" id="BES83378.1"/>
    </source>
</evidence>
<reference evidence="2" key="1">
    <citation type="journal article" date="2024" name="Int. J. Syst. Evol. Microbiol.">
        <title>Pectobacterium araliae sp. nov., a pathogen causing bacterial soft rot of Japanese angelica tree in Japan.</title>
        <authorList>
            <person name="Sawada H."/>
            <person name="Someya N."/>
            <person name="Morohoshi T."/>
            <person name="Ono M."/>
            <person name="Satou M."/>
        </authorList>
    </citation>
    <scope>NUCLEOTIDE SEQUENCE [LARGE SCALE GENOMIC DNA]</scope>
    <source>
        <strain evidence="2">MAFF 302110</strain>
    </source>
</reference>
<gene>
    <name evidence="1" type="ORF">PEC302110_04750</name>
</gene>
<dbReference type="KEGG" id="parl:PEC302110_04750"/>
<dbReference type="EMBL" id="AP028908">
    <property type="protein sequence ID" value="BES83378.1"/>
    <property type="molecule type" value="Genomic_DNA"/>
</dbReference>
<keyword evidence="2" id="KW-1185">Reference proteome</keyword>
<name>A0AAN0KGC6_9GAMM</name>
<proteinExistence type="predicted"/>
<accession>A0AAN0KGC6</accession>
<sequence length="61" mass="6826">MEQMAKRGLAQTLACGGEYAGCEILIAFISLKNEIDIVFRYKKSRVRKLTLDCLLLAGSFK</sequence>
<organism evidence="1 2">
    <name type="scientific">Pectobacterium araliae</name>
    <dbReference type="NCBI Taxonomy" id="3073862"/>
    <lineage>
        <taxon>Bacteria</taxon>
        <taxon>Pseudomonadati</taxon>
        <taxon>Pseudomonadota</taxon>
        <taxon>Gammaproteobacteria</taxon>
        <taxon>Enterobacterales</taxon>
        <taxon>Pectobacteriaceae</taxon>
        <taxon>Pectobacterium</taxon>
    </lineage>
</organism>
<dbReference type="AlphaFoldDB" id="A0AAN0KGC6"/>
<evidence type="ECO:0000313" key="2">
    <source>
        <dbReference type="Proteomes" id="UP001377830"/>
    </source>
</evidence>